<keyword evidence="12" id="KW-0966">Cell projection</keyword>
<evidence type="ECO:0000256" key="8">
    <source>
        <dbReference type="ARBA" id="ARBA00023069"/>
    </source>
</evidence>
<dbReference type="Proteomes" id="UP000008281">
    <property type="component" value="Unassembled WGS sequence"/>
</dbReference>
<dbReference type="Gene3D" id="1.20.1070.10">
    <property type="entry name" value="Rhodopsin 7-helix transmembrane proteins"/>
    <property type="match status" value="1"/>
</dbReference>
<keyword evidence="2" id="KW-1003">Cell membrane</keyword>
<comment type="subunit">
    <text evidence="15">Interacts with odr-4.</text>
</comment>
<name>E3MBN6_CAERE</name>
<evidence type="ECO:0000256" key="9">
    <source>
        <dbReference type="ARBA" id="ARBA00023136"/>
    </source>
</evidence>
<dbReference type="Pfam" id="PF10326">
    <property type="entry name" value="7TM_GPCR_Str"/>
    <property type="match status" value="1"/>
</dbReference>
<evidence type="ECO:0000256" key="14">
    <source>
        <dbReference type="ARBA" id="ARBA00061678"/>
    </source>
</evidence>
<feature type="transmembrane region" description="Helical" evidence="19">
    <location>
        <begin position="244"/>
        <end position="272"/>
    </location>
</feature>
<dbReference type="GO" id="GO:0038022">
    <property type="term" value="F:G protein-coupled olfactory receptor activity"/>
    <property type="evidence" value="ECO:0007669"/>
    <property type="project" value="TreeGrafter"/>
</dbReference>
<evidence type="ECO:0000256" key="3">
    <source>
        <dbReference type="ARBA" id="ARBA00022500"/>
    </source>
</evidence>
<reference evidence="20" key="1">
    <citation type="submission" date="2007-07" db="EMBL/GenBank/DDBJ databases">
        <title>PCAP assembly of the Caenorhabditis remanei genome.</title>
        <authorList>
            <consortium name="The Caenorhabditis remanei Sequencing Consortium"/>
            <person name="Wilson R.K."/>
        </authorList>
    </citation>
    <scope>NUCLEOTIDE SEQUENCE [LARGE SCALE GENOMIC DNA]</scope>
    <source>
        <strain evidence="20">PB4641</strain>
    </source>
</reference>
<evidence type="ECO:0000256" key="5">
    <source>
        <dbReference type="ARBA" id="ARBA00022692"/>
    </source>
</evidence>
<keyword evidence="8" id="KW-0969">Cilium</keyword>
<feature type="transmembrane region" description="Helical" evidence="19">
    <location>
        <begin position="129"/>
        <end position="151"/>
    </location>
</feature>
<evidence type="ECO:0000256" key="2">
    <source>
        <dbReference type="ARBA" id="ARBA00022475"/>
    </source>
</evidence>
<evidence type="ECO:0000256" key="11">
    <source>
        <dbReference type="ARBA" id="ARBA00023180"/>
    </source>
</evidence>
<keyword evidence="10" id="KW-0675">Receptor</keyword>
<comment type="similarity">
    <text evidence="14">Belongs to the nematode receptor-like protein str family.</text>
</comment>
<keyword evidence="3" id="KW-0145">Chemotaxis</keyword>
<evidence type="ECO:0000256" key="19">
    <source>
        <dbReference type="SAM" id="Phobius"/>
    </source>
</evidence>
<evidence type="ECO:0000313" key="21">
    <source>
        <dbReference type="Proteomes" id="UP000008281"/>
    </source>
</evidence>
<dbReference type="FunFam" id="1.20.1070.10:FF:000128">
    <property type="entry name" value="Seven TM Receptor"/>
    <property type="match status" value="1"/>
</dbReference>
<dbReference type="PANTHER" id="PTHR22943">
    <property type="entry name" value="7-TRANSMEMBRANE DOMAIN RECEPTOR C.ELEGANS"/>
    <property type="match status" value="1"/>
</dbReference>
<evidence type="ECO:0000256" key="15">
    <source>
        <dbReference type="ARBA" id="ARBA00064300"/>
    </source>
</evidence>
<evidence type="ECO:0000256" key="18">
    <source>
        <dbReference type="ARBA" id="ARBA00082489"/>
    </source>
</evidence>
<feature type="transmembrane region" description="Helical" evidence="19">
    <location>
        <begin position="83"/>
        <end position="109"/>
    </location>
</feature>
<dbReference type="GO" id="GO:0042048">
    <property type="term" value="P:olfactory behavior"/>
    <property type="evidence" value="ECO:0007669"/>
    <property type="project" value="TreeGrafter"/>
</dbReference>
<evidence type="ECO:0000256" key="6">
    <source>
        <dbReference type="ARBA" id="ARBA00022725"/>
    </source>
</evidence>
<evidence type="ECO:0000256" key="16">
    <source>
        <dbReference type="ARBA" id="ARBA00067967"/>
    </source>
</evidence>
<evidence type="ECO:0000313" key="20">
    <source>
        <dbReference type="EMBL" id="EFO97748.1"/>
    </source>
</evidence>
<dbReference type="HOGENOM" id="CLU_036335_2_1_1"/>
<keyword evidence="5 19" id="KW-0812">Transmembrane</keyword>
<evidence type="ECO:0000256" key="7">
    <source>
        <dbReference type="ARBA" id="ARBA00022989"/>
    </source>
</evidence>
<proteinExistence type="inferred from homology"/>
<gene>
    <name evidence="20" type="ORF">CRE_16072</name>
</gene>
<accession>E3MBN6</accession>
<feature type="transmembrane region" description="Helical" evidence="19">
    <location>
        <begin position="6"/>
        <end position="28"/>
    </location>
</feature>
<keyword evidence="21" id="KW-1185">Reference proteome</keyword>
<protein>
    <recommendedName>
        <fullName evidence="16">Serpentine receptor class r-10</fullName>
    </recommendedName>
    <alternativeName>
        <fullName evidence="17">Odorant response abnormal protein 10</fullName>
    </alternativeName>
    <alternativeName>
        <fullName evidence="18">Olfactory receptor 10</fullName>
    </alternativeName>
</protein>
<dbReference type="EMBL" id="DS268433">
    <property type="protein sequence ID" value="EFO97748.1"/>
    <property type="molecule type" value="Genomic_DNA"/>
</dbReference>
<keyword evidence="7 19" id="KW-1133">Transmembrane helix</keyword>
<evidence type="ECO:0000256" key="10">
    <source>
        <dbReference type="ARBA" id="ARBA00023170"/>
    </source>
</evidence>
<dbReference type="OrthoDB" id="5859135at2759"/>
<organism evidence="21">
    <name type="scientific">Caenorhabditis remanei</name>
    <name type="common">Caenorhabditis vulgaris</name>
    <dbReference type="NCBI Taxonomy" id="31234"/>
    <lineage>
        <taxon>Eukaryota</taxon>
        <taxon>Metazoa</taxon>
        <taxon>Ecdysozoa</taxon>
        <taxon>Nematoda</taxon>
        <taxon>Chromadorea</taxon>
        <taxon>Rhabditida</taxon>
        <taxon>Rhabditina</taxon>
        <taxon>Rhabditomorpha</taxon>
        <taxon>Rhabditoidea</taxon>
        <taxon>Rhabditidae</taxon>
        <taxon>Peloderinae</taxon>
        <taxon>Caenorhabditis</taxon>
    </lineage>
</organism>
<feature type="transmembrane region" description="Helical" evidence="19">
    <location>
        <begin position="40"/>
        <end position="63"/>
    </location>
</feature>
<dbReference type="InterPro" id="IPR019428">
    <property type="entry name" value="7TM_GPCR_serpentine_rcpt_Str"/>
</dbReference>
<dbReference type="eggNOG" id="ENOG502T02H">
    <property type="taxonomic scope" value="Eukaryota"/>
</dbReference>
<keyword evidence="11" id="KW-0325">Glycoprotein</keyword>
<evidence type="ECO:0000256" key="4">
    <source>
        <dbReference type="ARBA" id="ARBA00022606"/>
    </source>
</evidence>
<dbReference type="OMA" id="ISTMMIC"/>
<feature type="transmembrane region" description="Helical" evidence="19">
    <location>
        <begin position="284"/>
        <end position="302"/>
    </location>
</feature>
<dbReference type="AlphaFoldDB" id="E3MBN6"/>
<dbReference type="PANTHER" id="PTHR22943:SF242">
    <property type="entry name" value="SEVEN TM RECEPTOR"/>
    <property type="match status" value="1"/>
</dbReference>
<dbReference type="GO" id="GO:0060170">
    <property type="term" value="C:ciliary membrane"/>
    <property type="evidence" value="ECO:0007669"/>
    <property type="project" value="UniProtKB-SubCell"/>
</dbReference>
<feature type="transmembrane region" description="Helical" evidence="19">
    <location>
        <begin position="198"/>
        <end position="223"/>
    </location>
</feature>
<keyword evidence="6" id="KW-0552">Olfaction</keyword>
<dbReference type="SUPFAM" id="SSF81321">
    <property type="entry name" value="Family A G protein-coupled receptor-like"/>
    <property type="match status" value="1"/>
</dbReference>
<comment type="subcellular location">
    <subcellularLocation>
        <location evidence="1">Cell projection</location>
        <location evidence="1">Cilium membrane</location>
        <topology evidence="1">Multi-pass membrane protein</topology>
    </subcellularLocation>
</comment>
<evidence type="ECO:0000256" key="13">
    <source>
        <dbReference type="ARBA" id="ARBA00054965"/>
    </source>
</evidence>
<sequence length="334" mass="37935">MPLFVQVILYSGFISSEVTNLVLLWLIVTKSSSSLGSYKYIMMSYAVFSIVYGVIDIMTQPITHVSGACLFIYVDSFLKYEKSISLVLVGLYCATFGSCILLLAIHFVYRFFAICRTQDLHRFQGANLLLFYTIPVTFSILWFFTITFLMAPSDLKSEYMRNSIAVNYFEDTSKIAYTAILYYHTNLSGQLVINWLDFAAAFFFCGVMQICIIIMSVCGWKIYRKMKQAEGLMSEKTKELNSQLFRTLILQTLIPLCTMFAPVGIVIIIPMFSIDIGKFSNAPVLYTGFYPALDALIVIFMIRDYRNAVLCRKPKKILSTVVQPGARHSYASSD</sequence>
<evidence type="ECO:0000256" key="12">
    <source>
        <dbReference type="ARBA" id="ARBA00023273"/>
    </source>
</evidence>
<evidence type="ECO:0000256" key="1">
    <source>
        <dbReference type="ARBA" id="ARBA00004272"/>
    </source>
</evidence>
<dbReference type="FunCoup" id="E3MBN6">
    <property type="interactions" value="6"/>
</dbReference>
<evidence type="ECO:0000256" key="17">
    <source>
        <dbReference type="ARBA" id="ARBA00078653"/>
    </source>
</evidence>
<keyword evidence="9 19" id="KW-0472">Membrane</keyword>
<comment type="function">
    <text evidence="13">An odorant receptor which affects chemotaxis to the volatile odorant diacetyl. Specifies AWA neuronal cell fate via the odr-7 pathway.</text>
</comment>
<dbReference type="GO" id="GO:0006935">
    <property type="term" value="P:chemotaxis"/>
    <property type="evidence" value="ECO:0007669"/>
    <property type="project" value="UniProtKB-KW"/>
</dbReference>
<dbReference type="InParanoid" id="E3MBN6"/>
<keyword evidence="4" id="KW-0716">Sensory transduction</keyword>